<evidence type="ECO:0000256" key="4">
    <source>
        <dbReference type="ARBA" id="ARBA00023163"/>
    </source>
</evidence>
<dbReference type="Pfam" id="PF03466">
    <property type="entry name" value="LysR_substrate"/>
    <property type="match status" value="1"/>
</dbReference>
<dbReference type="InterPro" id="IPR000847">
    <property type="entry name" value="LysR_HTH_N"/>
</dbReference>
<evidence type="ECO:0000259" key="5">
    <source>
        <dbReference type="PROSITE" id="PS50931"/>
    </source>
</evidence>
<organism evidence="6 7">
    <name type="scientific">Caballeronia catudaia</name>
    <dbReference type="NCBI Taxonomy" id="1777136"/>
    <lineage>
        <taxon>Bacteria</taxon>
        <taxon>Pseudomonadati</taxon>
        <taxon>Pseudomonadota</taxon>
        <taxon>Betaproteobacteria</taxon>
        <taxon>Burkholderiales</taxon>
        <taxon>Burkholderiaceae</taxon>
        <taxon>Caballeronia</taxon>
    </lineage>
</organism>
<dbReference type="PROSITE" id="PS50931">
    <property type="entry name" value="HTH_LYSR"/>
    <property type="match status" value="1"/>
</dbReference>
<dbReference type="Pfam" id="PF00126">
    <property type="entry name" value="HTH_1"/>
    <property type="match status" value="1"/>
</dbReference>
<keyword evidence="2" id="KW-0805">Transcription regulation</keyword>
<dbReference type="GO" id="GO:0043565">
    <property type="term" value="F:sequence-specific DNA binding"/>
    <property type="evidence" value="ECO:0007669"/>
    <property type="project" value="TreeGrafter"/>
</dbReference>
<evidence type="ECO:0000313" key="7">
    <source>
        <dbReference type="Proteomes" id="UP000054870"/>
    </source>
</evidence>
<dbReference type="CDD" id="cd08471">
    <property type="entry name" value="PBP2_CrgA_like_2"/>
    <property type="match status" value="1"/>
</dbReference>
<dbReference type="Gene3D" id="3.40.190.290">
    <property type="match status" value="1"/>
</dbReference>
<evidence type="ECO:0000256" key="2">
    <source>
        <dbReference type="ARBA" id="ARBA00023015"/>
    </source>
</evidence>
<protein>
    <submittedName>
        <fullName evidence="6">LysR family transcriptional regulator</fullName>
    </submittedName>
</protein>
<dbReference type="FunFam" id="1.10.10.10:FF:000001">
    <property type="entry name" value="LysR family transcriptional regulator"/>
    <property type="match status" value="1"/>
</dbReference>
<keyword evidence="7" id="KW-1185">Reference proteome</keyword>
<gene>
    <name evidence="6" type="ORF">AWB75_01067</name>
</gene>
<dbReference type="InterPro" id="IPR036388">
    <property type="entry name" value="WH-like_DNA-bd_sf"/>
</dbReference>
<reference evidence="6" key="1">
    <citation type="submission" date="2016-01" db="EMBL/GenBank/DDBJ databases">
        <authorList>
            <person name="Peeters C."/>
        </authorList>
    </citation>
    <scope>NUCLEOTIDE SEQUENCE [LARGE SCALE GENOMIC DNA]</scope>
    <source>
        <strain evidence="6">LMG 29318</strain>
    </source>
</reference>
<dbReference type="InterPro" id="IPR005119">
    <property type="entry name" value="LysR_subst-bd"/>
</dbReference>
<dbReference type="SUPFAM" id="SSF53850">
    <property type="entry name" value="Periplasmic binding protein-like II"/>
    <property type="match status" value="1"/>
</dbReference>
<dbReference type="PANTHER" id="PTHR30537:SF5">
    <property type="entry name" value="HTH-TYPE TRANSCRIPTIONAL ACTIVATOR TTDR-RELATED"/>
    <property type="match status" value="1"/>
</dbReference>
<comment type="similarity">
    <text evidence="1">Belongs to the LysR transcriptional regulatory family.</text>
</comment>
<dbReference type="PANTHER" id="PTHR30537">
    <property type="entry name" value="HTH-TYPE TRANSCRIPTIONAL REGULATOR"/>
    <property type="match status" value="1"/>
</dbReference>
<feature type="domain" description="HTH lysR-type" evidence="5">
    <location>
        <begin position="61"/>
        <end position="118"/>
    </location>
</feature>
<dbReference type="InterPro" id="IPR058163">
    <property type="entry name" value="LysR-type_TF_proteobact-type"/>
</dbReference>
<accession>A0A157ZPN1</accession>
<dbReference type="SUPFAM" id="SSF46785">
    <property type="entry name" value="Winged helix' DNA-binding domain"/>
    <property type="match status" value="1"/>
</dbReference>
<evidence type="ECO:0000313" key="6">
    <source>
        <dbReference type="EMBL" id="SAK47441.1"/>
    </source>
</evidence>
<name>A0A157ZPN1_9BURK</name>
<dbReference type="AlphaFoldDB" id="A0A157ZPN1"/>
<dbReference type="EMBL" id="FCOF02000003">
    <property type="protein sequence ID" value="SAK47441.1"/>
    <property type="molecule type" value="Genomic_DNA"/>
</dbReference>
<comment type="caution">
    <text evidence="6">The sequence shown here is derived from an EMBL/GenBank/DDBJ whole genome shotgun (WGS) entry which is preliminary data.</text>
</comment>
<dbReference type="GO" id="GO:0003700">
    <property type="term" value="F:DNA-binding transcription factor activity"/>
    <property type="evidence" value="ECO:0007669"/>
    <property type="project" value="InterPro"/>
</dbReference>
<dbReference type="Gene3D" id="1.10.10.10">
    <property type="entry name" value="Winged helix-like DNA-binding domain superfamily/Winged helix DNA-binding domain"/>
    <property type="match status" value="1"/>
</dbReference>
<dbReference type="Proteomes" id="UP000054870">
    <property type="component" value="Unassembled WGS sequence"/>
</dbReference>
<evidence type="ECO:0000256" key="3">
    <source>
        <dbReference type="ARBA" id="ARBA00023125"/>
    </source>
</evidence>
<evidence type="ECO:0000256" key="1">
    <source>
        <dbReference type="ARBA" id="ARBA00009437"/>
    </source>
</evidence>
<keyword evidence="4" id="KW-0804">Transcription</keyword>
<proteinExistence type="inferred from homology"/>
<keyword evidence="3" id="KW-0238">DNA-binding</keyword>
<sequence>MALLKAGGQAIRAKQCAVWASADVPFILGQSVFDSGHCDSCAIGLPTIAGQTACASGLRMDRLREMEVFVAIVDSGGFTSASDKLGLSTAAVSRALNSLESRTGAQLLARTTRSVRPTDAGIAYLDACRQVLDAIAEAEANIGAYHVKPVGTLTISAPVLFGQRFVAPLINAFALRYPDISIQAVYADRTTRLLDEGVDIAIRIGHLGDSSTFAVPLGHVRRRTYASPAYLEAHGEPDHPRELTRHDCVSFTGVSNPLEWVFAAQGVRLPVRLQPRMIVDLAPAAIAAARDGVGITQLLSYQAIHEVLGRRLRPILAAFEPEAVPVNLLHVERRGASGKIRAFLEFATETLRMNSHLRCGDGLRGRKPQGASTGIANAAA</sequence>
<dbReference type="GO" id="GO:0006351">
    <property type="term" value="P:DNA-templated transcription"/>
    <property type="evidence" value="ECO:0007669"/>
    <property type="project" value="TreeGrafter"/>
</dbReference>
<dbReference type="InterPro" id="IPR036390">
    <property type="entry name" value="WH_DNA-bd_sf"/>
</dbReference>